<dbReference type="Proteomes" id="UP000316612">
    <property type="component" value="Unassembled WGS sequence"/>
</dbReference>
<dbReference type="PANTHER" id="PTHR43071">
    <property type="entry name" value="2-AMINO-4-HYDROXY-6-HYDROXYMETHYLDIHYDROPTERIDINE PYROPHOSPHOKINASE"/>
    <property type="match status" value="1"/>
</dbReference>
<name>A0A4Y4DVL8_GLUUR</name>
<dbReference type="InterPro" id="IPR006156">
    <property type="entry name" value="Dihydroneopterin_aldolase"/>
</dbReference>
<dbReference type="NCBIfam" id="TIGR00525">
    <property type="entry name" value="folB"/>
    <property type="match status" value="1"/>
</dbReference>
<dbReference type="Gene3D" id="3.30.70.560">
    <property type="entry name" value="7,8-Dihydro-6-hydroxymethylpterin-pyrophosphokinase HPPK"/>
    <property type="match status" value="1"/>
</dbReference>
<dbReference type="SMART" id="SM00905">
    <property type="entry name" value="FolB"/>
    <property type="match status" value="1"/>
</dbReference>
<dbReference type="CDD" id="cd00483">
    <property type="entry name" value="HPPK"/>
    <property type="match status" value="1"/>
</dbReference>
<sequence length="277" mass="30255">MDRISIYGISATGYHGVFEHEKRDGQTFIIDVVLHVDISRAAASDNVLDTVHYGEVSELVVEQITAGPWDLIEKLGSEIADAILAGYPSVATVDVVVHKPQAPIPVPFTDVTISLTRHQKQHSAVIALGANLGNPQATLAAAVAELGREVEILKASPLAITKPVGGPPDQPDYTNQVIQVRTTLGPHELLDLCQKIEAAHHRTREVRWEARTLDLDIITYDHLVLDDERLTLPHPRAAIRGFVLAPWSWMDPDAVLDGQLVSRLAEQAADTADIIRL</sequence>
<evidence type="ECO:0000256" key="8">
    <source>
        <dbReference type="ARBA" id="ARBA00022741"/>
    </source>
</evidence>
<evidence type="ECO:0000256" key="12">
    <source>
        <dbReference type="ARBA" id="ARBA00023239"/>
    </source>
</evidence>
<dbReference type="GO" id="GO:0003848">
    <property type="term" value="F:2-amino-4-hydroxy-6-hydroxymethyldihydropteridine diphosphokinase activity"/>
    <property type="evidence" value="ECO:0007669"/>
    <property type="project" value="UniProtKB-EC"/>
</dbReference>
<dbReference type="AlphaFoldDB" id="A0A4Y4DVL8"/>
<proteinExistence type="inferred from homology"/>
<dbReference type="GO" id="GO:0046656">
    <property type="term" value="P:folic acid biosynthetic process"/>
    <property type="evidence" value="ECO:0007669"/>
    <property type="project" value="UniProtKB-UniRule"/>
</dbReference>
<evidence type="ECO:0000313" key="15">
    <source>
        <dbReference type="EMBL" id="GED07418.1"/>
    </source>
</evidence>
<dbReference type="GO" id="GO:0046654">
    <property type="term" value="P:tetrahydrofolate biosynthetic process"/>
    <property type="evidence" value="ECO:0007669"/>
    <property type="project" value="UniProtKB-UniRule"/>
</dbReference>
<dbReference type="SUPFAM" id="SSF55083">
    <property type="entry name" value="6-hydroxymethyl-7,8-dihydropterin pyrophosphokinase, HPPK"/>
    <property type="match status" value="1"/>
</dbReference>
<dbReference type="UniPathway" id="UPA00077">
    <property type="reaction ID" value="UER00154"/>
</dbReference>
<protein>
    <recommendedName>
        <fullName evidence="13">Bifunctional folate synthesis protein</fullName>
    </recommendedName>
    <domain>
        <recommendedName>
            <fullName evidence="13">Dihydroneopterin aldolase</fullName>
            <shortName evidence="13">DHNA</shortName>
            <ecNumber evidence="13">4.1.2.25</ecNumber>
        </recommendedName>
        <alternativeName>
            <fullName evidence="13">7,8-dihydroneopterin aldolase</fullName>
        </alternativeName>
    </domain>
    <domain>
        <recommendedName>
            <fullName evidence="13">2-amino-4-hydroxy-6-hydroxymethyldihydropteridine pyrophosphokinase</fullName>
            <ecNumber evidence="13">2.7.6.3</ecNumber>
        </recommendedName>
        <alternativeName>
            <fullName evidence="13">6-hydroxymethyl-7,8-dihydropterin pyrophosphokinase</fullName>
            <shortName evidence="13">PPPK</shortName>
        </alternativeName>
        <alternativeName>
            <fullName evidence="13">7,8-dihydro-6-hydroxymethylpterin pyrophosphokinase</fullName>
            <shortName evidence="13">HPPK</shortName>
        </alternativeName>
    </domain>
</protein>
<dbReference type="SUPFAM" id="SSF55620">
    <property type="entry name" value="Tetrahydrobiopterin biosynthesis enzymes-like"/>
    <property type="match status" value="1"/>
</dbReference>
<organism evidence="15 16">
    <name type="scientific">Glutamicibacter uratoxydans</name>
    <name type="common">Arthrobacter uratoxydans</name>
    <dbReference type="NCBI Taxonomy" id="43667"/>
    <lineage>
        <taxon>Bacteria</taxon>
        <taxon>Bacillati</taxon>
        <taxon>Actinomycetota</taxon>
        <taxon>Actinomycetes</taxon>
        <taxon>Micrococcales</taxon>
        <taxon>Micrococcaceae</taxon>
        <taxon>Glutamicibacter</taxon>
    </lineage>
</organism>
<dbReference type="InterPro" id="IPR043133">
    <property type="entry name" value="GTP-CH-I_C/QueF"/>
</dbReference>
<evidence type="ECO:0000256" key="6">
    <source>
        <dbReference type="ARBA" id="ARBA00009640"/>
    </source>
</evidence>
<dbReference type="GO" id="GO:0004150">
    <property type="term" value="F:dihydroneopterin aldolase activity"/>
    <property type="evidence" value="ECO:0007669"/>
    <property type="project" value="UniProtKB-UniRule"/>
</dbReference>
<keyword evidence="8" id="KW-0547">Nucleotide-binding</keyword>
<comment type="similarity">
    <text evidence="5 13">Belongs to the DHNA family.</text>
</comment>
<keyword evidence="16" id="KW-1185">Reference proteome</keyword>
<comment type="similarity">
    <text evidence="6">In the N-terminal section; belongs to the DHNA family.</text>
</comment>
<evidence type="ECO:0000256" key="11">
    <source>
        <dbReference type="ARBA" id="ARBA00022909"/>
    </source>
</evidence>
<keyword evidence="12 13" id="KW-0456">Lyase</keyword>
<reference evidence="15 16" key="1">
    <citation type="submission" date="2019-06" db="EMBL/GenBank/DDBJ databases">
        <title>Whole genome shotgun sequence of Glutamicibacter uratoxydans NBRC 15515.</title>
        <authorList>
            <person name="Hosoyama A."/>
            <person name="Uohara A."/>
            <person name="Ohji S."/>
            <person name="Ichikawa N."/>
        </authorList>
    </citation>
    <scope>NUCLEOTIDE SEQUENCE [LARGE SCALE GENOMIC DNA]</scope>
    <source>
        <strain evidence="15 16">NBRC 15515</strain>
    </source>
</reference>
<dbReference type="NCBIfam" id="TIGR00526">
    <property type="entry name" value="folB_dom"/>
    <property type="match status" value="1"/>
</dbReference>
<evidence type="ECO:0000313" key="16">
    <source>
        <dbReference type="Proteomes" id="UP000316612"/>
    </source>
</evidence>
<evidence type="ECO:0000256" key="13">
    <source>
        <dbReference type="RuleBase" id="RU362079"/>
    </source>
</evidence>
<evidence type="ECO:0000256" key="3">
    <source>
        <dbReference type="ARBA" id="ARBA00005013"/>
    </source>
</evidence>
<dbReference type="NCBIfam" id="TIGR01498">
    <property type="entry name" value="folK"/>
    <property type="match status" value="1"/>
</dbReference>
<keyword evidence="7" id="KW-0808">Transferase</keyword>
<evidence type="ECO:0000256" key="9">
    <source>
        <dbReference type="ARBA" id="ARBA00022777"/>
    </source>
</evidence>
<dbReference type="EMBL" id="BJNY01000019">
    <property type="protein sequence ID" value="GED07418.1"/>
    <property type="molecule type" value="Genomic_DNA"/>
</dbReference>
<comment type="pathway">
    <text evidence="4">Cofactor biosynthesis; tetrahydrofolate biosynthesis; 2-amino-4-hydroxy-6-hydroxymethyl-7,8-dihydropteridine diphosphate from 7,8-dihydroneopterin triphosphate: step 4/4.</text>
</comment>
<keyword evidence="9" id="KW-0418">Kinase</keyword>
<dbReference type="CDD" id="cd00534">
    <property type="entry name" value="DHNA_DHNTPE"/>
    <property type="match status" value="1"/>
</dbReference>
<comment type="pathway">
    <text evidence="3 13">Cofactor biosynthesis; tetrahydrofolate biosynthesis; 2-amino-4-hydroxy-6-hydroxymethyl-7,8-dihydropteridine diphosphate from 7,8-dihydroneopterin triphosphate: step 3/4.</text>
</comment>
<comment type="catalytic activity">
    <reaction evidence="1">
        <text>6-hydroxymethyl-7,8-dihydropterin + ATP = (7,8-dihydropterin-6-yl)methyl diphosphate + AMP + H(+)</text>
        <dbReference type="Rhea" id="RHEA:11412"/>
        <dbReference type="ChEBI" id="CHEBI:15378"/>
        <dbReference type="ChEBI" id="CHEBI:30616"/>
        <dbReference type="ChEBI" id="CHEBI:44841"/>
        <dbReference type="ChEBI" id="CHEBI:72950"/>
        <dbReference type="ChEBI" id="CHEBI:456215"/>
        <dbReference type="EC" id="2.7.6.3"/>
    </reaction>
</comment>
<keyword evidence="11 13" id="KW-0289">Folate biosynthesis</keyword>
<dbReference type="PANTHER" id="PTHR43071:SF1">
    <property type="entry name" value="2-AMINO-4-HYDROXY-6-HYDROXYMETHYLDIHYDROPTERIDINE PYROPHOSPHOKINASE"/>
    <property type="match status" value="1"/>
</dbReference>
<dbReference type="InterPro" id="IPR000550">
    <property type="entry name" value="Hppk"/>
</dbReference>
<accession>A0A4Y4DVL8</accession>
<comment type="catalytic activity">
    <reaction evidence="2 13">
        <text>7,8-dihydroneopterin = 6-hydroxymethyl-7,8-dihydropterin + glycolaldehyde</text>
        <dbReference type="Rhea" id="RHEA:10540"/>
        <dbReference type="ChEBI" id="CHEBI:17001"/>
        <dbReference type="ChEBI" id="CHEBI:17071"/>
        <dbReference type="ChEBI" id="CHEBI:44841"/>
        <dbReference type="EC" id="4.1.2.25"/>
    </reaction>
</comment>
<dbReference type="EC" id="2.7.6.3" evidence="13"/>
<evidence type="ECO:0000256" key="5">
    <source>
        <dbReference type="ARBA" id="ARBA00005708"/>
    </source>
</evidence>
<dbReference type="InterPro" id="IPR035907">
    <property type="entry name" value="Hppk_sf"/>
</dbReference>
<dbReference type="GO" id="GO:0005524">
    <property type="term" value="F:ATP binding"/>
    <property type="evidence" value="ECO:0007669"/>
    <property type="project" value="UniProtKB-KW"/>
</dbReference>
<dbReference type="RefSeq" id="WP_141366510.1">
    <property type="nucleotide sequence ID" value="NZ_BAAAJL010000005.1"/>
</dbReference>
<evidence type="ECO:0000256" key="7">
    <source>
        <dbReference type="ARBA" id="ARBA00022679"/>
    </source>
</evidence>
<dbReference type="FunFam" id="3.30.1130.10:FF:000003">
    <property type="entry name" value="7,8-dihydroneopterin aldolase"/>
    <property type="match status" value="1"/>
</dbReference>
<dbReference type="GO" id="GO:0016301">
    <property type="term" value="F:kinase activity"/>
    <property type="evidence" value="ECO:0007669"/>
    <property type="project" value="UniProtKB-KW"/>
</dbReference>
<comment type="caution">
    <text evidence="15">The sequence shown here is derived from an EMBL/GenBank/DDBJ whole genome shotgun (WGS) entry which is preliminary data.</text>
</comment>
<evidence type="ECO:0000256" key="10">
    <source>
        <dbReference type="ARBA" id="ARBA00022840"/>
    </source>
</evidence>
<gene>
    <name evidence="15" type="ORF">AUR04nite_29500</name>
</gene>
<dbReference type="Pfam" id="PF01288">
    <property type="entry name" value="HPPK"/>
    <property type="match status" value="1"/>
</dbReference>
<evidence type="ECO:0000259" key="14">
    <source>
        <dbReference type="SMART" id="SM00905"/>
    </source>
</evidence>
<evidence type="ECO:0000256" key="1">
    <source>
        <dbReference type="ARBA" id="ARBA00000198"/>
    </source>
</evidence>
<evidence type="ECO:0000256" key="4">
    <source>
        <dbReference type="ARBA" id="ARBA00005051"/>
    </source>
</evidence>
<keyword evidence="10" id="KW-0067">ATP-binding</keyword>
<feature type="domain" description="Dihydroneopterin aldolase/epimerase" evidence="14">
    <location>
        <begin position="4"/>
        <end position="117"/>
    </location>
</feature>
<dbReference type="OrthoDB" id="9808041at2"/>
<evidence type="ECO:0000256" key="2">
    <source>
        <dbReference type="ARBA" id="ARBA00001353"/>
    </source>
</evidence>
<dbReference type="InterPro" id="IPR006157">
    <property type="entry name" value="FolB_dom"/>
</dbReference>
<dbReference type="Gene3D" id="3.30.1130.10">
    <property type="match status" value="1"/>
</dbReference>
<dbReference type="EC" id="4.1.2.25" evidence="13"/>
<dbReference type="Pfam" id="PF02152">
    <property type="entry name" value="FolB"/>
    <property type="match status" value="1"/>
</dbReference>
<comment type="function">
    <text evidence="13">Catalyzes the conversion of 7,8-dihydroneopterin to 6-hydroxymethyl-7,8-dihydropterin.</text>
</comment>